<dbReference type="Proteomes" id="UP000235145">
    <property type="component" value="Unassembled WGS sequence"/>
</dbReference>
<evidence type="ECO:0000313" key="1">
    <source>
        <dbReference type="EMBL" id="KAJ0219716.1"/>
    </source>
</evidence>
<evidence type="ECO:0000313" key="2">
    <source>
        <dbReference type="Proteomes" id="UP000235145"/>
    </source>
</evidence>
<proteinExistence type="predicted"/>
<keyword evidence="2" id="KW-1185">Reference proteome</keyword>
<sequence>MVPATYLGKKTVSGVWSNICKAIRSTKLHNIDPYGLFGLVPGQNIDILFWKDIWCGDVTLQNRFPLLYNLESVKKCYLMDRLCNNGFSWNWKSTLIPSRTP</sequence>
<name>A0A9R1WBR8_LACSA</name>
<dbReference type="EMBL" id="NBSK02000002">
    <property type="protein sequence ID" value="KAJ0219716.1"/>
    <property type="molecule type" value="Genomic_DNA"/>
</dbReference>
<reference evidence="1 2" key="1">
    <citation type="journal article" date="2017" name="Nat. Commun.">
        <title>Genome assembly with in vitro proximity ligation data and whole-genome triplication in lettuce.</title>
        <authorList>
            <person name="Reyes-Chin-Wo S."/>
            <person name="Wang Z."/>
            <person name="Yang X."/>
            <person name="Kozik A."/>
            <person name="Arikit S."/>
            <person name="Song C."/>
            <person name="Xia L."/>
            <person name="Froenicke L."/>
            <person name="Lavelle D.O."/>
            <person name="Truco M.J."/>
            <person name="Xia R."/>
            <person name="Zhu S."/>
            <person name="Xu C."/>
            <person name="Xu H."/>
            <person name="Xu X."/>
            <person name="Cox K."/>
            <person name="Korf I."/>
            <person name="Meyers B.C."/>
            <person name="Michelmore R.W."/>
        </authorList>
    </citation>
    <scope>NUCLEOTIDE SEQUENCE [LARGE SCALE GENOMIC DNA]</scope>
    <source>
        <strain evidence="2">cv. Salinas</strain>
        <tissue evidence="1">Seedlings</tissue>
    </source>
</reference>
<accession>A0A9R1WBR8</accession>
<comment type="caution">
    <text evidence="1">The sequence shown here is derived from an EMBL/GenBank/DDBJ whole genome shotgun (WGS) entry which is preliminary data.</text>
</comment>
<organism evidence="1 2">
    <name type="scientific">Lactuca sativa</name>
    <name type="common">Garden lettuce</name>
    <dbReference type="NCBI Taxonomy" id="4236"/>
    <lineage>
        <taxon>Eukaryota</taxon>
        <taxon>Viridiplantae</taxon>
        <taxon>Streptophyta</taxon>
        <taxon>Embryophyta</taxon>
        <taxon>Tracheophyta</taxon>
        <taxon>Spermatophyta</taxon>
        <taxon>Magnoliopsida</taxon>
        <taxon>eudicotyledons</taxon>
        <taxon>Gunneridae</taxon>
        <taxon>Pentapetalae</taxon>
        <taxon>asterids</taxon>
        <taxon>campanulids</taxon>
        <taxon>Asterales</taxon>
        <taxon>Asteraceae</taxon>
        <taxon>Cichorioideae</taxon>
        <taxon>Cichorieae</taxon>
        <taxon>Lactucinae</taxon>
        <taxon>Lactuca</taxon>
    </lineage>
</organism>
<evidence type="ECO:0008006" key="3">
    <source>
        <dbReference type="Google" id="ProtNLM"/>
    </source>
</evidence>
<gene>
    <name evidence="1" type="ORF">LSAT_V11C200085580</name>
</gene>
<protein>
    <recommendedName>
        <fullName evidence="3">Reverse transcriptase zinc-binding domain-containing protein</fullName>
    </recommendedName>
</protein>
<dbReference type="AlphaFoldDB" id="A0A9R1WBR8"/>